<feature type="region of interest" description="Disordered" evidence="1">
    <location>
        <begin position="37"/>
        <end position="57"/>
    </location>
</feature>
<comment type="caution">
    <text evidence="2">The sequence shown here is derived from an EMBL/GenBank/DDBJ whole genome shotgun (WGS) entry which is preliminary data.</text>
</comment>
<evidence type="ECO:0000256" key="1">
    <source>
        <dbReference type="SAM" id="MobiDB-lite"/>
    </source>
</evidence>
<feature type="compositionally biased region" description="Basic and acidic residues" evidence="1">
    <location>
        <begin position="48"/>
        <end position="57"/>
    </location>
</feature>
<evidence type="ECO:0000313" key="3">
    <source>
        <dbReference type="Proteomes" id="UP000320333"/>
    </source>
</evidence>
<gene>
    <name evidence="2" type="ORF">CcCBS67573_g09521</name>
</gene>
<reference evidence="2 3" key="1">
    <citation type="journal article" date="2019" name="Sci. Rep.">
        <title>Comparative genomics of chytrid fungi reveal insights into the obligate biotrophic and pathogenic lifestyle of Synchytrium endobioticum.</title>
        <authorList>
            <person name="van de Vossenberg B.T.L.H."/>
            <person name="Warris S."/>
            <person name="Nguyen H.D.T."/>
            <person name="van Gent-Pelzer M.P.E."/>
            <person name="Joly D.L."/>
            <person name="van de Geest H.C."/>
            <person name="Bonants P.J.M."/>
            <person name="Smith D.S."/>
            <person name="Levesque C.A."/>
            <person name="van der Lee T.A.J."/>
        </authorList>
    </citation>
    <scope>NUCLEOTIDE SEQUENCE [LARGE SCALE GENOMIC DNA]</scope>
    <source>
        <strain evidence="2 3">CBS 675.73</strain>
    </source>
</reference>
<dbReference type="EMBL" id="QEAP01000869">
    <property type="protein sequence ID" value="TPX54971.1"/>
    <property type="molecule type" value="Genomic_DNA"/>
</dbReference>
<name>A0A507DU20_9FUNG</name>
<protein>
    <submittedName>
        <fullName evidence="2">Uncharacterized protein</fullName>
    </submittedName>
</protein>
<sequence>MFLIQELKLGGDLKFLLSWSKRLSEDAVRYLTAELSPRRRVSPRQQHHSQESEACKQ</sequence>
<proteinExistence type="predicted"/>
<feature type="compositionally biased region" description="Basic residues" evidence="1">
    <location>
        <begin position="38"/>
        <end position="47"/>
    </location>
</feature>
<organism evidence="2 3">
    <name type="scientific">Chytriomyces confervae</name>
    <dbReference type="NCBI Taxonomy" id="246404"/>
    <lineage>
        <taxon>Eukaryota</taxon>
        <taxon>Fungi</taxon>
        <taxon>Fungi incertae sedis</taxon>
        <taxon>Chytridiomycota</taxon>
        <taxon>Chytridiomycota incertae sedis</taxon>
        <taxon>Chytridiomycetes</taxon>
        <taxon>Chytridiales</taxon>
        <taxon>Chytriomycetaceae</taxon>
        <taxon>Chytriomyces</taxon>
    </lineage>
</organism>
<dbReference type="AlphaFoldDB" id="A0A507DU20"/>
<evidence type="ECO:0000313" key="2">
    <source>
        <dbReference type="EMBL" id="TPX54971.1"/>
    </source>
</evidence>
<keyword evidence="3" id="KW-1185">Reference proteome</keyword>
<dbReference type="Proteomes" id="UP000320333">
    <property type="component" value="Unassembled WGS sequence"/>
</dbReference>
<accession>A0A507DU20</accession>